<evidence type="ECO:0000259" key="1">
    <source>
        <dbReference type="Pfam" id="PF18182"/>
    </source>
</evidence>
<dbReference type="NCBIfam" id="NF033576">
    <property type="entry name" value="mCpol"/>
    <property type="match status" value="1"/>
</dbReference>
<dbReference type="RefSeq" id="WP_012197014.1">
    <property type="nucleotide sequence ID" value="NC_009997.1"/>
</dbReference>
<organism evidence="2 3">
    <name type="scientific">Shewanella baltica (strain OS195)</name>
    <dbReference type="NCBI Taxonomy" id="399599"/>
    <lineage>
        <taxon>Bacteria</taxon>
        <taxon>Pseudomonadati</taxon>
        <taxon>Pseudomonadota</taxon>
        <taxon>Gammaproteobacteria</taxon>
        <taxon>Alteromonadales</taxon>
        <taxon>Shewanellaceae</taxon>
        <taxon>Shewanella</taxon>
    </lineage>
</organism>
<reference evidence="2 3" key="1">
    <citation type="submission" date="2007-11" db="EMBL/GenBank/DDBJ databases">
        <title>Complete sequence of chromosome of Shewanella baltica OS195.</title>
        <authorList>
            <consortium name="US DOE Joint Genome Institute"/>
            <person name="Copeland A."/>
            <person name="Lucas S."/>
            <person name="Lapidus A."/>
            <person name="Barry K."/>
            <person name="Glavina del Rio T."/>
            <person name="Dalin E."/>
            <person name="Tice H."/>
            <person name="Pitluck S."/>
            <person name="Chain P."/>
            <person name="Malfatti S."/>
            <person name="Shin M."/>
            <person name="Vergez L."/>
            <person name="Schmutz J."/>
            <person name="Larimer F."/>
            <person name="Land M."/>
            <person name="Hauser L."/>
            <person name="Kyrpides N."/>
            <person name="Kim E."/>
            <person name="Brettar I."/>
            <person name="Rodrigues J."/>
            <person name="Konstantinidis K."/>
            <person name="Klappenbach J."/>
            <person name="Hofle M."/>
            <person name="Tiedje J."/>
            <person name="Richardson P."/>
        </authorList>
    </citation>
    <scope>NUCLEOTIDE SEQUENCE [LARGE SCALE GENOMIC DNA]</scope>
    <source>
        <strain evidence="2 3">OS195</strain>
    </source>
</reference>
<dbReference type="InterPro" id="IPR040942">
    <property type="entry name" value="Minimal_Cpol"/>
</dbReference>
<feature type="domain" description="Minimal CRISPR polymerase" evidence="1">
    <location>
        <begin position="3"/>
        <end position="113"/>
    </location>
</feature>
<dbReference type="EMBL" id="CP000891">
    <property type="protein sequence ID" value="ABX49188.1"/>
    <property type="molecule type" value="Genomic_DNA"/>
</dbReference>
<protein>
    <recommendedName>
        <fullName evidence="1">Minimal CRISPR polymerase domain-containing protein</fullName>
    </recommendedName>
</protein>
<evidence type="ECO:0000313" key="3">
    <source>
        <dbReference type="Proteomes" id="UP000000770"/>
    </source>
</evidence>
<dbReference type="Pfam" id="PF18182">
    <property type="entry name" value="mCpol"/>
    <property type="match status" value="1"/>
</dbReference>
<dbReference type="Proteomes" id="UP000000770">
    <property type="component" value="Chromosome"/>
</dbReference>
<evidence type="ECO:0000313" key="2">
    <source>
        <dbReference type="EMBL" id="ABX49188.1"/>
    </source>
</evidence>
<accession>A9KZT6</accession>
<dbReference type="HOGENOM" id="CLU_149098_1_0_6"/>
<proteinExistence type="predicted"/>
<name>A9KZT6_SHEB9</name>
<dbReference type="GeneID" id="11772173"/>
<gene>
    <name evidence="2" type="ordered locus">Sbal195_2018</name>
</gene>
<dbReference type="AlphaFoldDB" id="A9KZT6"/>
<dbReference type="KEGG" id="sbn:Sbal195_2018"/>
<sequence length="127" mass="13625">MEYITIDGDDVGRKITACYLSNDEVGLRLISNELEAATIKVSNLLKSFGFDVIFCAADGVVASCEGVVDFSDVFAHIQELAPNSISFSAGVGSNLKDAYVALLDAKSNGKNKLCNHSKIEKEKCSEL</sequence>